<accession>A0A1W1VSD0</accession>
<keyword evidence="3" id="KW-1185">Reference proteome</keyword>
<reference evidence="2 3" key="1">
    <citation type="submission" date="2017-04" db="EMBL/GenBank/DDBJ databases">
        <authorList>
            <person name="Afonso C.L."/>
            <person name="Miller P.J."/>
            <person name="Scott M.A."/>
            <person name="Spackman E."/>
            <person name="Goraichik I."/>
            <person name="Dimitrov K.M."/>
            <person name="Suarez D.L."/>
            <person name="Swayne D.E."/>
        </authorList>
    </citation>
    <scope>NUCLEOTIDE SEQUENCE [LARGE SCALE GENOMIC DNA]</scope>
    <source>
        <strain evidence="2 3">DSM 11622</strain>
    </source>
</reference>
<organism evidence="2 3">
    <name type="scientific">Hymenobacter roseosalivarius DSM 11622</name>
    <dbReference type="NCBI Taxonomy" id="645990"/>
    <lineage>
        <taxon>Bacteria</taxon>
        <taxon>Pseudomonadati</taxon>
        <taxon>Bacteroidota</taxon>
        <taxon>Cytophagia</taxon>
        <taxon>Cytophagales</taxon>
        <taxon>Hymenobacteraceae</taxon>
        <taxon>Hymenobacter</taxon>
    </lineage>
</organism>
<name>A0A1W1VSD0_9BACT</name>
<feature type="compositionally biased region" description="Low complexity" evidence="1">
    <location>
        <begin position="1"/>
        <end position="27"/>
    </location>
</feature>
<sequence length="121" mass="13195">MATTTKTTLTLSSPTKTNNNNNFPPSFMEATSTTAPNQQVAASGPDCERVNTILDQIIVGQDPNEEDEEYFINHAEDCSPCFDSIDKQQVFVGFINEKVGRKGAPSSLPHTIMARVQAEMA</sequence>
<evidence type="ECO:0000313" key="3">
    <source>
        <dbReference type="Proteomes" id="UP000192266"/>
    </source>
</evidence>
<dbReference type="STRING" id="645990.SAMN00120144_0556"/>
<evidence type="ECO:0000256" key="1">
    <source>
        <dbReference type="SAM" id="MobiDB-lite"/>
    </source>
</evidence>
<evidence type="ECO:0000313" key="2">
    <source>
        <dbReference type="EMBL" id="SMB96183.1"/>
    </source>
</evidence>
<feature type="region of interest" description="Disordered" evidence="1">
    <location>
        <begin position="1"/>
        <end position="32"/>
    </location>
</feature>
<dbReference type="AlphaFoldDB" id="A0A1W1VSD0"/>
<dbReference type="EMBL" id="FWWW01000070">
    <property type="protein sequence ID" value="SMB96183.1"/>
    <property type="molecule type" value="Genomic_DNA"/>
</dbReference>
<proteinExistence type="predicted"/>
<protein>
    <submittedName>
        <fullName evidence="2">Uncharacterized protein</fullName>
    </submittedName>
</protein>
<gene>
    <name evidence="2" type="ORF">SAMN00120144_0556</name>
</gene>
<dbReference type="Proteomes" id="UP000192266">
    <property type="component" value="Unassembled WGS sequence"/>
</dbReference>